<feature type="transmembrane region" description="Helical" evidence="1">
    <location>
        <begin position="992"/>
        <end position="1016"/>
    </location>
</feature>
<keyword evidence="3" id="KW-1185">Reference proteome</keyword>
<dbReference type="Gene3D" id="3.30.70.1430">
    <property type="entry name" value="Multidrug efflux transporter AcrB pore domain"/>
    <property type="match status" value="2"/>
</dbReference>
<dbReference type="GO" id="GO:0042910">
    <property type="term" value="F:xenobiotic transmembrane transporter activity"/>
    <property type="evidence" value="ECO:0007669"/>
    <property type="project" value="TreeGrafter"/>
</dbReference>
<feature type="transmembrane region" description="Helical" evidence="1">
    <location>
        <begin position="940"/>
        <end position="959"/>
    </location>
</feature>
<feature type="transmembrane region" description="Helical" evidence="1">
    <location>
        <begin position="459"/>
        <end position="479"/>
    </location>
</feature>
<keyword evidence="1" id="KW-1133">Transmembrane helix</keyword>
<dbReference type="PANTHER" id="PTHR32063:SF16">
    <property type="entry name" value="CATION EFFLUX SYSTEM (ACRB_ACRD_ACRF FAMILY)"/>
    <property type="match status" value="1"/>
</dbReference>
<evidence type="ECO:0000313" key="3">
    <source>
        <dbReference type="Proteomes" id="UP000030907"/>
    </source>
</evidence>
<evidence type="ECO:0000313" key="2">
    <source>
        <dbReference type="EMBL" id="AJA11748.1"/>
    </source>
</evidence>
<proteinExistence type="predicted"/>
<keyword evidence="1" id="KW-0812">Transmembrane</keyword>
<feature type="transmembrane region" description="Helical" evidence="1">
    <location>
        <begin position="381"/>
        <end position="401"/>
    </location>
</feature>
<feature type="transmembrane region" description="Helical" evidence="1">
    <location>
        <begin position="966"/>
        <end position="986"/>
    </location>
</feature>
<dbReference type="Gene3D" id="3.30.70.1320">
    <property type="entry name" value="Multidrug efflux transporter AcrB pore domain like"/>
    <property type="match status" value="1"/>
</dbReference>
<dbReference type="SUPFAM" id="SSF82693">
    <property type="entry name" value="Multidrug efflux transporter AcrB pore domain, PN1, PN2, PC1 and PC2 subdomains"/>
    <property type="match status" value="3"/>
</dbReference>
<feature type="transmembrane region" description="Helical" evidence="1">
    <location>
        <begin position="355"/>
        <end position="374"/>
    </location>
</feature>
<feature type="transmembrane region" description="Helical" evidence="1">
    <location>
        <begin position="1062"/>
        <end position="1087"/>
    </location>
</feature>
<dbReference type="KEGG" id="sphk:SKP52_24550"/>
<dbReference type="InterPro" id="IPR027463">
    <property type="entry name" value="AcrB_DN_DC_subdom"/>
</dbReference>
<name>A0A0A7PR61_9SPHN</name>
<protein>
    <submittedName>
        <fullName evidence="2">Acriflavin resistance protein</fullName>
    </submittedName>
</protein>
<feature type="transmembrane region" description="Helical" evidence="1">
    <location>
        <begin position="485"/>
        <end position="504"/>
    </location>
</feature>
<dbReference type="SUPFAM" id="SSF82714">
    <property type="entry name" value="Multidrug efflux transporter AcrB TolC docking domain, DN and DC subdomains"/>
    <property type="match status" value="2"/>
</dbReference>
<dbReference type="GO" id="GO:0005886">
    <property type="term" value="C:plasma membrane"/>
    <property type="evidence" value="ECO:0007669"/>
    <property type="project" value="TreeGrafter"/>
</dbReference>
<organism evidence="2 3">
    <name type="scientific">Sphingopyxis fribergensis</name>
    <dbReference type="NCBI Taxonomy" id="1515612"/>
    <lineage>
        <taxon>Bacteria</taxon>
        <taxon>Pseudomonadati</taxon>
        <taxon>Pseudomonadota</taxon>
        <taxon>Alphaproteobacteria</taxon>
        <taxon>Sphingomonadales</taxon>
        <taxon>Sphingomonadaceae</taxon>
        <taxon>Sphingopyxis</taxon>
    </lineage>
</organism>
<dbReference type="Gene3D" id="3.30.2090.10">
    <property type="entry name" value="Multidrug efflux transporter AcrB TolC docking domain, DN and DC subdomains"/>
    <property type="match status" value="2"/>
</dbReference>
<dbReference type="Gene3D" id="3.30.70.1440">
    <property type="entry name" value="Multidrug efflux transporter AcrB pore domain"/>
    <property type="match status" value="1"/>
</dbReference>
<evidence type="ECO:0000256" key="1">
    <source>
        <dbReference type="SAM" id="Phobius"/>
    </source>
</evidence>
<dbReference type="HOGENOM" id="CLU_002755_1_2_5"/>
<sequence length="1093" mass="117392">MTEAPLNLAGRLAKTFITSKLTIVFLLASLLLGTLAVALTPREENPQIVVPGAMVTVALPGATAEEVDRLVVAPLEGVLSEMTGVDHSYGVAQPGVGMVQVQFKVGQPPEDSLVKLYNRVIANRGRLPADAGIPLIQAVDADDVPIVTVTLASPTYDDYGLKRLADSVAERLRSTPGVSVVSVYGGRNREIDVAFDPVRLQAFSISLAEARGALAASDVGLNLSGPVEAGKLERLRYAGELGSAAAVRDLVIGVRNGRTIKIGDVATVSDGPRDEIMHLSRFAFAAGDPRAKLGEGEMPAVTIAVAKKKGENAVTVSEAVANRVERMQASFIPRAVHVVTTRDDGQKADEAVDGLMEHLAIALITVSFIMLLFLGWREALIVSVTVPVIFSITLGADLLGGVTINRITLFALILALGLLVDASIVVIENIHRHYHGHSTAAKEDVTVLATNEIGGATNLATFAVMLVFAALLLVTGMAGDYFYPIAYNVPIAMLASIVVAYIVTPWAANRWVKRPAPTGGILDDGSEAESEANTHEERKPDKLRDVYLWLIKPLQERSSARRALMIGAILALLLSAAQGGWQFIRPSGVGGPVPPLGVAMGFLPKDNKNTFNIVITMVEASPVENTARMVHEIDGLLAADPLVTNYQNWIGQAGVPDFNGLMQGSSLRTGENVAEIRVNLVDKQHRSESSIMLVRELRTKVDAIRARYPGAQVRLVEDPPGPPVRATVLAELHGEDLVGLRRLAKQVEAEFAKTYDMVDISNSEPTDVAQWRFVPDREKAALSGVSAADIANVLGLVYDGQVVGRAHIDPERNPVPIRAYVPRAEQPAPSQLEGLYVTGREGRQIPLAELVRRTPTEADKPIQRKDNERVIFIGGELSHSVPVYAVLDLNRRLSRMHAPDGQPLAIGNLSLSEAAPDIINGYQLLWNGEMRMTLDIYRDMLMALGAALTAVYFLLVAYYKSFLIPLIAMSAVPLGIIGIFPGHWLLGTDFSATSIVGIIALSGVVIRNSLLIIDFIQDNQKHGMPLAEAARMAGAVRLRPILLTTLAIVLGSAIMLPDPVFGGLAISLIFGTLASTALTIFVVPLLYERFLRI</sequence>
<geneLocation type="plasmid" evidence="2 3">
    <name>pSfKp5.2</name>
</geneLocation>
<keyword evidence="1" id="KW-0472">Membrane</keyword>
<dbReference type="InterPro" id="IPR001036">
    <property type="entry name" value="Acrflvin-R"/>
</dbReference>
<feature type="transmembrane region" description="Helical" evidence="1">
    <location>
        <begin position="407"/>
        <end position="427"/>
    </location>
</feature>
<feature type="transmembrane region" description="Helical" evidence="1">
    <location>
        <begin position="1036"/>
        <end position="1056"/>
    </location>
</feature>
<dbReference type="Gene3D" id="1.20.1640.10">
    <property type="entry name" value="Multidrug efflux transporter AcrB transmembrane domain"/>
    <property type="match status" value="2"/>
</dbReference>
<reference evidence="2 3" key="1">
    <citation type="journal article" date="2015" name="Int. J. Syst. Evol. Microbiol.">
        <title>Description of Sphingopyxis fribergensis sp. nov. - a soil bacterium with the ability to degrade styrene and phenylacetic acid.</title>
        <authorList>
            <person name="Oelschlagel M."/>
            <person name="Ruckert C."/>
            <person name="Kalinowski J."/>
            <person name="Schmidt G."/>
            <person name="Schlomann M."/>
            <person name="Tischler D."/>
        </authorList>
    </citation>
    <scope>NUCLEOTIDE SEQUENCE [LARGE SCALE GENOMIC DNA]</scope>
    <source>
        <strain evidence="2 3">Kp5.2</strain>
        <plasmid evidence="2">pSfKp5.2</plasmid>
    </source>
</reference>
<dbReference type="SUPFAM" id="SSF82866">
    <property type="entry name" value="Multidrug efflux transporter AcrB transmembrane domain"/>
    <property type="match status" value="2"/>
</dbReference>
<dbReference type="Pfam" id="PF00873">
    <property type="entry name" value="ACR_tran"/>
    <property type="match status" value="2"/>
</dbReference>
<keyword evidence="2" id="KW-0614">Plasmid</keyword>
<dbReference type="PRINTS" id="PR00702">
    <property type="entry name" value="ACRIFLAVINRP"/>
</dbReference>
<gene>
    <name evidence="2" type="ORF">SKP52_24550</name>
</gene>
<dbReference type="RefSeq" id="WP_040110218.1">
    <property type="nucleotide sequence ID" value="NZ_CP009123.1"/>
</dbReference>
<dbReference type="PANTHER" id="PTHR32063">
    <property type="match status" value="1"/>
</dbReference>
<dbReference type="EMBL" id="CP009123">
    <property type="protein sequence ID" value="AJA11748.1"/>
    <property type="molecule type" value="Genomic_DNA"/>
</dbReference>
<dbReference type="OrthoDB" id="9806532at2"/>
<dbReference type="AlphaFoldDB" id="A0A0A7PR61"/>
<accession>A0A0A7PR61</accession>
<dbReference type="Proteomes" id="UP000030907">
    <property type="component" value="Plasmid pSfKp5.2"/>
</dbReference>